<evidence type="ECO:0000256" key="1">
    <source>
        <dbReference type="SAM" id="Phobius"/>
    </source>
</evidence>
<evidence type="ECO:0000313" key="3">
    <source>
        <dbReference type="Proteomes" id="UP000199302"/>
    </source>
</evidence>
<dbReference type="AlphaFoldDB" id="A0A1I6EHZ0"/>
<reference evidence="2 3" key="1">
    <citation type="submission" date="2016-10" db="EMBL/GenBank/DDBJ databases">
        <authorList>
            <person name="de Groot N.N."/>
        </authorList>
    </citation>
    <scope>NUCLEOTIDE SEQUENCE [LARGE SCALE GENOMIC DNA]</scope>
    <source>
        <strain evidence="3">KMM 9023,NRIC 0796,JCM 17311,KCTC 23692</strain>
    </source>
</reference>
<feature type="transmembrane region" description="Helical" evidence="1">
    <location>
        <begin position="52"/>
        <end position="69"/>
    </location>
</feature>
<keyword evidence="3" id="KW-1185">Reference proteome</keyword>
<feature type="transmembrane region" description="Helical" evidence="1">
    <location>
        <begin position="81"/>
        <end position="99"/>
    </location>
</feature>
<keyword evidence="1" id="KW-0472">Membrane</keyword>
<feature type="transmembrane region" description="Helical" evidence="1">
    <location>
        <begin position="29"/>
        <end position="46"/>
    </location>
</feature>
<feature type="transmembrane region" description="Helical" evidence="1">
    <location>
        <begin position="6"/>
        <end position="24"/>
    </location>
</feature>
<gene>
    <name evidence="2" type="ORF">SAMN04515673_11259</name>
</gene>
<accession>A0A1I6EHZ0</accession>
<dbReference type="RefSeq" id="WP_092082014.1">
    <property type="nucleotide sequence ID" value="NZ_FOYI01000012.1"/>
</dbReference>
<keyword evidence="1" id="KW-0812">Transmembrane</keyword>
<organism evidence="2 3">
    <name type="scientific">Poseidonocella sedimentorum</name>
    <dbReference type="NCBI Taxonomy" id="871652"/>
    <lineage>
        <taxon>Bacteria</taxon>
        <taxon>Pseudomonadati</taxon>
        <taxon>Pseudomonadota</taxon>
        <taxon>Alphaproteobacteria</taxon>
        <taxon>Rhodobacterales</taxon>
        <taxon>Roseobacteraceae</taxon>
        <taxon>Poseidonocella</taxon>
    </lineage>
</organism>
<name>A0A1I6EHZ0_9RHOB</name>
<dbReference type="OrthoDB" id="7862578at2"/>
<dbReference type="EMBL" id="FOYI01000012">
    <property type="protein sequence ID" value="SFR17363.1"/>
    <property type="molecule type" value="Genomic_DNA"/>
</dbReference>
<protein>
    <submittedName>
        <fullName evidence="2">Uncharacterized protein</fullName>
    </submittedName>
</protein>
<keyword evidence="1" id="KW-1133">Transmembrane helix</keyword>
<evidence type="ECO:0000313" key="2">
    <source>
        <dbReference type="EMBL" id="SFR17363.1"/>
    </source>
</evidence>
<dbReference type="Proteomes" id="UP000199302">
    <property type="component" value="Unassembled WGS sequence"/>
</dbReference>
<sequence>MNRIGIIIAAVIVLVPFASVALGLRLYPASLLFGILALMLAPLAIHKVPSPNWSAGLLVGLAFFASFPVKKLEIVGGPVQEVLCTLAYGAVLWLVGLGWKRKWS</sequence>
<proteinExistence type="predicted"/>